<dbReference type="Proteomes" id="UP000824890">
    <property type="component" value="Unassembled WGS sequence"/>
</dbReference>
<proteinExistence type="predicted"/>
<name>A0ABQ7YKT7_BRANA</name>
<evidence type="ECO:0000313" key="2">
    <source>
        <dbReference type="Proteomes" id="UP000824890"/>
    </source>
</evidence>
<keyword evidence="2" id="KW-1185">Reference proteome</keyword>
<dbReference type="EMBL" id="JAGKQM010000017">
    <property type="protein sequence ID" value="KAH0868802.1"/>
    <property type="molecule type" value="Genomic_DNA"/>
</dbReference>
<comment type="caution">
    <text evidence="1">The sequence shown here is derived from an EMBL/GenBank/DDBJ whole genome shotgun (WGS) entry which is preliminary data.</text>
</comment>
<organism evidence="1 2">
    <name type="scientific">Brassica napus</name>
    <name type="common">Rape</name>
    <dbReference type="NCBI Taxonomy" id="3708"/>
    <lineage>
        <taxon>Eukaryota</taxon>
        <taxon>Viridiplantae</taxon>
        <taxon>Streptophyta</taxon>
        <taxon>Embryophyta</taxon>
        <taxon>Tracheophyta</taxon>
        <taxon>Spermatophyta</taxon>
        <taxon>Magnoliopsida</taxon>
        <taxon>eudicotyledons</taxon>
        <taxon>Gunneridae</taxon>
        <taxon>Pentapetalae</taxon>
        <taxon>rosids</taxon>
        <taxon>malvids</taxon>
        <taxon>Brassicales</taxon>
        <taxon>Brassicaceae</taxon>
        <taxon>Brassiceae</taxon>
        <taxon>Brassica</taxon>
    </lineage>
</organism>
<sequence>MSFNVQAALCFPLGEPLSAFSGRHSMTRRLVLNLFCHGHVDGTVYQGTWPGNAVVRWSEPWIRNLEAGTRNPEEVEQQCSRHLGRVSSRNNSNGIRR</sequence>
<evidence type="ECO:0000313" key="1">
    <source>
        <dbReference type="EMBL" id="KAH0868802.1"/>
    </source>
</evidence>
<protein>
    <recommendedName>
        <fullName evidence="3">Beta-galactosidase</fullName>
    </recommendedName>
</protein>
<gene>
    <name evidence="1" type="ORF">HID58_075824</name>
</gene>
<reference evidence="1 2" key="1">
    <citation type="submission" date="2021-05" db="EMBL/GenBank/DDBJ databases">
        <title>Genome Assembly of Synthetic Allotetraploid Brassica napus Reveals Homoeologous Exchanges between Subgenomes.</title>
        <authorList>
            <person name="Davis J.T."/>
        </authorList>
    </citation>
    <scope>NUCLEOTIDE SEQUENCE [LARGE SCALE GENOMIC DNA]</scope>
    <source>
        <strain evidence="2">cv. Da-Ae</strain>
        <tissue evidence="1">Seedling</tissue>
    </source>
</reference>
<evidence type="ECO:0008006" key="3">
    <source>
        <dbReference type="Google" id="ProtNLM"/>
    </source>
</evidence>
<accession>A0ABQ7YKT7</accession>
<feature type="non-terminal residue" evidence="1">
    <location>
        <position position="97"/>
    </location>
</feature>